<proteinExistence type="predicted"/>
<dbReference type="EC" id="4.1.1.97" evidence="3"/>
<sequence length="164" mass="18596">MTLEEFNALSEREAREVLTPCVNIAEWVEALIHARPFASTEAAVAVATQASENWQPEAVSRALAQHPRIGERVQGDSREAALSRAEQATLGLGAQQTADALLQGNQQYEQRFGRVFLIRAKGRTPDEILMHLHRRLQNSDAQEWRETAEQLQQITLLRFRELLR</sequence>
<comment type="pathway">
    <text evidence="2">Purine metabolism; urate degradation; (S)-allantoin from urate: step 3/3.</text>
</comment>
<keyword evidence="6 8" id="KW-0456">Lyase</keyword>
<reference evidence="8" key="1">
    <citation type="submission" date="2022-12" db="EMBL/GenBank/DDBJ databases">
        <title>Complete genome sequence of an Australian strain of Rouxiella badensis DAR84756 and resolution of the R. badensis DSM100043 and R. chamberiensis DSM28324 genomes.</title>
        <authorList>
            <person name="Paul S."/>
            <person name="Anderson P.J."/>
            <person name="Maynard G."/>
            <person name="Dyall-Smith M."/>
            <person name="Kudinha T."/>
        </authorList>
    </citation>
    <scope>NUCLEOTIDE SEQUENCE</scope>
    <source>
        <strain evidence="8">DSM 28324</strain>
    </source>
</reference>
<dbReference type="InterPro" id="IPR018020">
    <property type="entry name" value="OHCU_decarboxylase"/>
</dbReference>
<evidence type="ECO:0000256" key="4">
    <source>
        <dbReference type="ARBA" id="ARBA00022631"/>
    </source>
</evidence>
<accession>A0ABY7HR37</accession>
<dbReference type="NCBIfam" id="TIGR03180">
    <property type="entry name" value="UraD_2"/>
    <property type="match status" value="1"/>
</dbReference>
<evidence type="ECO:0000256" key="2">
    <source>
        <dbReference type="ARBA" id="ARBA00004754"/>
    </source>
</evidence>
<evidence type="ECO:0000259" key="7">
    <source>
        <dbReference type="Pfam" id="PF09349"/>
    </source>
</evidence>
<dbReference type="EMBL" id="CP114058">
    <property type="protein sequence ID" value="WAT01291.1"/>
    <property type="molecule type" value="Genomic_DNA"/>
</dbReference>
<dbReference type="PANTHER" id="PTHR43466">
    <property type="entry name" value="2-OXO-4-HYDROXY-4-CARBOXY-5-UREIDOIMIDAZOLINE DECARBOXYLASE-RELATED"/>
    <property type="match status" value="1"/>
</dbReference>
<comment type="catalytic activity">
    <reaction evidence="1">
        <text>5-hydroxy-2-oxo-4-ureido-2,5-dihydro-1H-imidazole-5-carboxylate + H(+) = (S)-allantoin + CO2</text>
        <dbReference type="Rhea" id="RHEA:26301"/>
        <dbReference type="ChEBI" id="CHEBI:15378"/>
        <dbReference type="ChEBI" id="CHEBI:15678"/>
        <dbReference type="ChEBI" id="CHEBI:16526"/>
        <dbReference type="ChEBI" id="CHEBI:58639"/>
        <dbReference type="EC" id="4.1.1.97"/>
    </reaction>
</comment>
<organism evidence="8 9">
    <name type="scientific">Rouxiella chamberiensis</name>
    <dbReference type="NCBI Taxonomy" id="1513468"/>
    <lineage>
        <taxon>Bacteria</taxon>
        <taxon>Pseudomonadati</taxon>
        <taxon>Pseudomonadota</taxon>
        <taxon>Gammaproteobacteria</taxon>
        <taxon>Enterobacterales</taxon>
        <taxon>Yersiniaceae</taxon>
        <taxon>Rouxiella</taxon>
    </lineage>
</organism>
<dbReference type="InterPro" id="IPR036778">
    <property type="entry name" value="OHCU_decarboxylase_sf"/>
</dbReference>
<dbReference type="PANTHER" id="PTHR43466:SF1">
    <property type="entry name" value="2-OXO-4-HYDROXY-4-CARBOXY-5-UREIDOIMIDAZOLINE DECARBOXYLASE-RELATED"/>
    <property type="match status" value="1"/>
</dbReference>
<name>A0ABY7HR37_9GAMM</name>
<dbReference type="NCBIfam" id="NF010372">
    <property type="entry name" value="PRK13798.1"/>
    <property type="match status" value="1"/>
</dbReference>
<dbReference type="GO" id="GO:0051997">
    <property type="term" value="F:2-oxo-4-hydroxy-4-carboxy-5-ureidoimidazoline decarboxylase activity"/>
    <property type="evidence" value="ECO:0007669"/>
    <property type="project" value="UniProtKB-EC"/>
</dbReference>
<dbReference type="RefSeq" id="WP_045049385.1">
    <property type="nucleotide sequence ID" value="NZ_CP114058.1"/>
</dbReference>
<keyword evidence="4" id="KW-0659">Purine metabolism</keyword>
<dbReference type="InterPro" id="IPR017595">
    <property type="entry name" value="OHCU_decarboxylase-2"/>
</dbReference>
<evidence type="ECO:0000256" key="1">
    <source>
        <dbReference type="ARBA" id="ARBA00001163"/>
    </source>
</evidence>
<evidence type="ECO:0000313" key="8">
    <source>
        <dbReference type="EMBL" id="WAT01291.1"/>
    </source>
</evidence>
<gene>
    <name evidence="8" type="primary">uraD</name>
    <name evidence="8" type="ORF">O1V66_00160</name>
</gene>
<evidence type="ECO:0000256" key="3">
    <source>
        <dbReference type="ARBA" id="ARBA00012257"/>
    </source>
</evidence>
<evidence type="ECO:0000256" key="5">
    <source>
        <dbReference type="ARBA" id="ARBA00022793"/>
    </source>
</evidence>
<feature type="domain" description="Oxo-4-hydroxy-4-carboxy-5-ureidoimidazoline decarboxylase" evidence="7">
    <location>
        <begin position="7"/>
        <end position="160"/>
    </location>
</feature>
<dbReference type="Gene3D" id="1.10.3330.10">
    <property type="entry name" value="Oxo-4-hydroxy-4-carboxy-5-ureidoimidazoline decarboxylase"/>
    <property type="match status" value="1"/>
</dbReference>
<dbReference type="Pfam" id="PF09349">
    <property type="entry name" value="OHCU_decarbox"/>
    <property type="match status" value="1"/>
</dbReference>
<evidence type="ECO:0000256" key="6">
    <source>
        <dbReference type="ARBA" id="ARBA00023239"/>
    </source>
</evidence>
<dbReference type="Proteomes" id="UP001164712">
    <property type="component" value="Chromosome"/>
</dbReference>
<protein>
    <recommendedName>
        <fullName evidence="3">2-oxo-4-hydroxy-4-carboxy-5-ureidoimidazoline decarboxylase</fullName>
        <ecNumber evidence="3">4.1.1.97</ecNumber>
    </recommendedName>
</protein>
<keyword evidence="9" id="KW-1185">Reference proteome</keyword>
<keyword evidence="5" id="KW-0210">Decarboxylase</keyword>
<evidence type="ECO:0000313" key="9">
    <source>
        <dbReference type="Proteomes" id="UP001164712"/>
    </source>
</evidence>
<dbReference type="SUPFAM" id="SSF158694">
    <property type="entry name" value="UraD-Like"/>
    <property type="match status" value="1"/>
</dbReference>